<accession>A0ACC2REA4</accession>
<evidence type="ECO:0000313" key="1">
    <source>
        <dbReference type="EMBL" id="KAJ9048412.1"/>
    </source>
</evidence>
<comment type="caution">
    <text evidence="1">The sequence shown here is derived from an EMBL/GenBank/DDBJ whole genome shotgun (WGS) entry which is preliminary data.</text>
</comment>
<protein>
    <submittedName>
        <fullName evidence="1">Uncharacterized protein</fullName>
    </submittedName>
</protein>
<keyword evidence="2" id="KW-1185">Reference proteome</keyword>
<organism evidence="1 2">
    <name type="scientific">Entomophthora muscae</name>
    <dbReference type="NCBI Taxonomy" id="34485"/>
    <lineage>
        <taxon>Eukaryota</taxon>
        <taxon>Fungi</taxon>
        <taxon>Fungi incertae sedis</taxon>
        <taxon>Zoopagomycota</taxon>
        <taxon>Entomophthoromycotina</taxon>
        <taxon>Entomophthoromycetes</taxon>
        <taxon>Entomophthorales</taxon>
        <taxon>Entomophthoraceae</taxon>
        <taxon>Entomophthora</taxon>
    </lineage>
</organism>
<sequence length="176" mass="18756">MRLLFLLPYSPFLNPIKEVFGWIKHKVNKAFLRTLSVRANPKPGTGFEPLRSAAKQKRGRPRKPTGGFKPPATHQGGQGPLQTALAYLGSSKQPEAGSCPGASFNAGPGELAAPNGIGAPSPNATIGLGAPNAVLNQICCRMQPADLIKFRFLLLPLQLNLPLFLPPPITPAALMY</sequence>
<proteinExistence type="predicted"/>
<dbReference type="Proteomes" id="UP001165960">
    <property type="component" value="Unassembled WGS sequence"/>
</dbReference>
<evidence type="ECO:0000313" key="2">
    <source>
        <dbReference type="Proteomes" id="UP001165960"/>
    </source>
</evidence>
<reference evidence="1" key="1">
    <citation type="submission" date="2022-04" db="EMBL/GenBank/DDBJ databases">
        <title>Genome of the entomopathogenic fungus Entomophthora muscae.</title>
        <authorList>
            <person name="Elya C."/>
            <person name="Lovett B.R."/>
            <person name="Lee E."/>
            <person name="Macias A.M."/>
            <person name="Hajek A.E."/>
            <person name="De Bivort B.L."/>
            <person name="Kasson M.T."/>
            <person name="De Fine Licht H.H."/>
            <person name="Stajich J.E."/>
        </authorList>
    </citation>
    <scope>NUCLEOTIDE SEQUENCE</scope>
    <source>
        <strain evidence="1">Berkeley</strain>
    </source>
</reference>
<dbReference type="EMBL" id="QTSX02007410">
    <property type="protein sequence ID" value="KAJ9048412.1"/>
    <property type="molecule type" value="Genomic_DNA"/>
</dbReference>
<gene>
    <name evidence="1" type="ORF">DSO57_1035341</name>
</gene>
<name>A0ACC2REA4_9FUNG</name>